<proteinExistence type="predicted"/>
<keyword evidence="1" id="KW-0812">Transmembrane</keyword>
<feature type="transmembrane region" description="Helical" evidence="1">
    <location>
        <begin position="100"/>
        <end position="121"/>
    </location>
</feature>
<reference evidence="2 3" key="1">
    <citation type="submission" date="2023-06" db="EMBL/GenBank/DDBJ databases">
        <authorList>
            <person name="Oyuntsetseg B."/>
            <person name="Kim S.B."/>
        </authorList>
    </citation>
    <scope>NUCLEOTIDE SEQUENCE [LARGE SCALE GENOMIC DNA]</scope>
    <source>
        <strain evidence="2 3">4-36</strain>
    </source>
</reference>
<dbReference type="RefSeq" id="WP_285995467.1">
    <property type="nucleotide sequence ID" value="NZ_CP127295.1"/>
</dbReference>
<feature type="transmembrane region" description="Helical" evidence="1">
    <location>
        <begin position="17"/>
        <end position="38"/>
    </location>
</feature>
<dbReference type="AlphaFoldDB" id="A0A9Y2JI73"/>
<organism evidence="2 3">
    <name type="scientific">Amycolatopsis mongoliensis</name>
    <dbReference type="NCBI Taxonomy" id="715475"/>
    <lineage>
        <taxon>Bacteria</taxon>
        <taxon>Bacillati</taxon>
        <taxon>Actinomycetota</taxon>
        <taxon>Actinomycetes</taxon>
        <taxon>Pseudonocardiales</taxon>
        <taxon>Pseudonocardiaceae</taxon>
        <taxon>Amycolatopsis</taxon>
    </lineage>
</organism>
<feature type="transmembrane region" description="Helical" evidence="1">
    <location>
        <begin position="58"/>
        <end position="79"/>
    </location>
</feature>
<keyword evidence="1" id="KW-0472">Membrane</keyword>
<dbReference type="Proteomes" id="UP001239397">
    <property type="component" value="Chromosome"/>
</dbReference>
<keyword evidence="1" id="KW-1133">Transmembrane helix</keyword>
<protein>
    <submittedName>
        <fullName evidence="2">Uncharacterized protein</fullName>
    </submittedName>
</protein>
<accession>A0A9Y2JI73</accession>
<dbReference type="KEGG" id="amog:QRX60_33685"/>
<evidence type="ECO:0000313" key="3">
    <source>
        <dbReference type="Proteomes" id="UP001239397"/>
    </source>
</evidence>
<feature type="transmembrane region" description="Helical" evidence="1">
    <location>
        <begin position="141"/>
        <end position="164"/>
    </location>
</feature>
<evidence type="ECO:0000313" key="2">
    <source>
        <dbReference type="EMBL" id="WIX98984.1"/>
    </source>
</evidence>
<dbReference type="EMBL" id="CP127295">
    <property type="protein sequence ID" value="WIX98984.1"/>
    <property type="molecule type" value="Genomic_DNA"/>
</dbReference>
<sequence length="173" mass="18706">MTAPLTETRTLSRPPRWAVFAAHAVPLVTLPSGIWRLFLAAGVDLGLRPYHAIGFGEATYIVGLSVVSEALALLTLGLVRPWGERVPRWIPVLGGRRVAPYAAIVPAAAGALALAVIWGYAFRGFPDFGTVTFAGPGWHVLLVACYLPLLLWAPLLAAVTWAYWRRRRAAGQV</sequence>
<gene>
    <name evidence="2" type="ORF">QRX60_33685</name>
</gene>
<name>A0A9Y2JI73_9PSEU</name>
<evidence type="ECO:0000256" key="1">
    <source>
        <dbReference type="SAM" id="Phobius"/>
    </source>
</evidence>
<keyword evidence="3" id="KW-1185">Reference proteome</keyword>